<dbReference type="InterPro" id="IPR007016">
    <property type="entry name" value="O-antigen_ligase-rel_domated"/>
</dbReference>
<evidence type="ECO:0000256" key="2">
    <source>
        <dbReference type="ARBA" id="ARBA00022692"/>
    </source>
</evidence>
<dbReference type="GO" id="GO:0016874">
    <property type="term" value="F:ligase activity"/>
    <property type="evidence" value="ECO:0007669"/>
    <property type="project" value="UniProtKB-KW"/>
</dbReference>
<evidence type="ECO:0000259" key="6">
    <source>
        <dbReference type="Pfam" id="PF04932"/>
    </source>
</evidence>
<comment type="subcellular location">
    <subcellularLocation>
        <location evidence="1">Membrane</location>
        <topology evidence="1">Multi-pass membrane protein</topology>
    </subcellularLocation>
</comment>
<name>A0AAJ4A2U9_9BACT</name>
<dbReference type="Pfam" id="PF04932">
    <property type="entry name" value="Wzy_C"/>
    <property type="match status" value="1"/>
</dbReference>
<feature type="transmembrane region" description="Helical" evidence="5">
    <location>
        <begin position="353"/>
        <end position="371"/>
    </location>
</feature>
<dbReference type="EMBL" id="CP041166">
    <property type="protein sequence ID" value="QFR42851.1"/>
    <property type="molecule type" value="Genomic_DNA"/>
</dbReference>
<dbReference type="PANTHER" id="PTHR37422">
    <property type="entry name" value="TEICHURONIC ACID BIOSYNTHESIS PROTEIN TUAE"/>
    <property type="match status" value="1"/>
</dbReference>
<accession>A0AAJ4A2U9</accession>
<feature type="transmembrane region" description="Helical" evidence="5">
    <location>
        <begin position="115"/>
        <end position="132"/>
    </location>
</feature>
<feature type="transmembrane region" description="Helical" evidence="5">
    <location>
        <begin position="60"/>
        <end position="79"/>
    </location>
</feature>
<proteinExistence type="predicted"/>
<keyword evidence="7" id="KW-0436">Ligase</keyword>
<evidence type="ECO:0000313" key="8">
    <source>
        <dbReference type="Proteomes" id="UP000326061"/>
    </source>
</evidence>
<keyword evidence="8" id="KW-1185">Reference proteome</keyword>
<protein>
    <submittedName>
        <fullName evidence="7">O-antigen ligase family protein</fullName>
    </submittedName>
</protein>
<dbReference type="GO" id="GO:0016020">
    <property type="term" value="C:membrane"/>
    <property type="evidence" value="ECO:0007669"/>
    <property type="project" value="UniProtKB-SubCell"/>
</dbReference>
<feature type="transmembrane region" description="Helical" evidence="5">
    <location>
        <begin position="152"/>
        <end position="170"/>
    </location>
</feature>
<feature type="transmembrane region" description="Helical" evidence="5">
    <location>
        <begin position="321"/>
        <end position="341"/>
    </location>
</feature>
<evidence type="ECO:0000256" key="3">
    <source>
        <dbReference type="ARBA" id="ARBA00022989"/>
    </source>
</evidence>
<dbReference type="AlphaFoldDB" id="A0AAJ4A2U9"/>
<dbReference type="PANTHER" id="PTHR37422:SF17">
    <property type="entry name" value="O-ANTIGEN LIGASE"/>
    <property type="match status" value="1"/>
</dbReference>
<evidence type="ECO:0000313" key="7">
    <source>
        <dbReference type="EMBL" id="QFR42851.1"/>
    </source>
</evidence>
<gene>
    <name evidence="7" type="ORF">FJR47_02575</name>
</gene>
<keyword evidence="4 5" id="KW-0472">Membrane</keyword>
<feature type="transmembrane region" description="Helical" evidence="5">
    <location>
        <begin position="200"/>
        <end position="216"/>
    </location>
</feature>
<feature type="domain" description="O-antigen ligase-related" evidence="6">
    <location>
        <begin position="184"/>
        <end position="338"/>
    </location>
</feature>
<reference evidence="8" key="1">
    <citation type="submission" date="2019-06" db="EMBL/GenBank/DDBJ databases">
        <title>Sulfurimonas gotlandica sp. nov., a chemoautotrophic and psychrotolerant epsilonproteobacterium isolated from a pelagic redoxcline, and an emended description of the genus Sulfurimonas.</title>
        <authorList>
            <person name="Wang S."/>
            <person name="Jiang L."/>
            <person name="Shao Z."/>
        </authorList>
    </citation>
    <scope>NUCLEOTIDE SEQUENCE [LARGE SCALE GENOMIC DNA]</scope>
    <source>
        <strain evidence="8">1-1N</strain>
    </source>
</reference>
<evidence type="ECO:0000256" key="4">
    <source>
        <dbReference type="ARBA" id="ARBA00023136"/>
    </source>
</evidence>
<dbReference type="InterPro" id="IPR051533">
    <property type="entry name" value="WaaL-like"/>
</dbReference>
<feature type="transmembrane region" description="Helical" evidence="5">
    <location>
        <begin position="12"/>
        <end position="44"/>
    </location>
</feature>
<evidence type="ECO:0000256" key="5">
    <source>
        <dbReference type="SAM" id="Phobius"/>
    </source>
</evidence>
<organism evidence="7 8">
    <name type="scientific">Sulfurimonas xiamenensis</name>
    <dbReference type="NCBI Taxonomy" id="2590021"/>
    <lineage>
        <taxon>Bacteria</taxon>
        <taxon>Pseudomonadati</taxon>
        <taxon>Campylobacterota</taxon>
        <taxon>Epsilonproteobacteria</taxon>
        <taxon>Campylobacterales</taxon>
        <taxon>Sulfurimonadaceae</taxon>
        <taxon>Sulfurimonas</taxon>
    </lineage>
</organism>
<dbReference type="Proteomes" id="UP000326061">
    <property type="component" value="Chromosome"/>
</dbReference>
<feature type="transmembrane region" description="Helical" evidence="5">
    <location>
        <begin position="177"/>
        <end position="194"/>
    </location>
</feature>
<feature type="transmembrane region" description="Helical" evidence="5">
    <location>
        <begin position="221"/>
        <end position="238"/>
    </location>
</feature>
<evidence type="ECO:0000256" key="1">
    <source>
        <dbReference type="ARBA" id="ARBA00004141"/>
    </source>
</evidence>
<keyword evidence="3 5" id="KW-1133">Transmembrane helix</keyword>
<sequence>MNKLKNITLNEYINYLFVLYAFLLPISRAGISILTISLFILWLFTKDFKSKIEFIKSNKVILYFLAFIGFSLLSLFWSNDVISGLEYVRKYWYFLVVLVIATTIQKRFVEYGISAFLTGLFISEILSYSIFFELIQWKNVSPNDPTPFMNHLQYSMFLAFASLLLLNRFFYENKMKWKVIYFLYFLIITSNLFLNGGRTGQAAFAVSIFVVGFLNVKNKIIALLSMFALVLSIFYTAYHVSPVFKTRFDTSINEIHKISQGSFCTSFGARLGLWIIGGEIFLENPIIGTGVVKDMNDFVKIVEESYPNKDCIKHLPSYHNFYVQTAVHLGIIGLFLYLMIFYNLLKLKIQDRYYFTLMVIFVSVYSVSSLVENMFHEQFSAALLALFSGIFIAQNRIENEV</sequence>
<keyword evidence="2 5" id="KW-0812">Transmembrane</keyword>
<dbReference type="RefSeq" id="WP_152298914.1">
    <property type="nucleotide sequence ID" value="NZ_CP041166.1"/>
</dbReference>
<dbReference type="KEGG" id="suln:FJR47_02575"/>